<dbReference type="NCBIfam" id="NF006870">
    <property type="entry name" value="PRK09364.1"/>
    <property type="match status" value="1"/>
</dbReference>
<evidence type="ECO:0000256" key="5">
    <source>
        <dbReference type="ARBA" id="ARBA00023239"/>
    </source>
</evidence>
<dbReference type="UniPathway" id="UPA00344"/>
<dbReference type="AlphaFoldDB" id="A0A0F9ID16"/>
<dbReference type="CDD" id="cd01420">
    <property type="entry name" value="MoaC_PE"/>
    <property type="match status" value="1"/>
</dbReference>
<evidence type="ECO:0000313" key="7">
    <source>
        <dbReference type="EMBL" id="KKM25486.1"/>
    </source>
</evidence>
<evidence type="ECO:0000256" key="1">
    <source>
        <dbReference type="ARBA" id="ARBA00001637"/>
    </source>
</evidence>
<dbReference type="InterPro" id="IPR050105">
    <property type="entry name" value="MoCo_biosynth_MoaA/MoaC"/>
</dbReference>
<sequence length="162" mass="17526">MNKLSHLDTQGKVKMIDVSDKKETERRARASCSVLMKNDTLDLIIAGRVPKGDVLATAKIAGIMAAKKTAELIPMCHALNVTGIDMSFKRAGDDELRIEAEVKIKGVTGVEMEVLTACSVAALTVYDMVKSVEKGVRITDLHLLEKEGGKSAKWQSGKGEVQ</sequence>
<evidence type="ECO:0000256" key="4">
    <source>
        <dbReference type="ARBA" id="ARBA00023150"/>
    </source>
</evidence>
<name>A0A0F9ID16_9ZZZZ</name>
<protein>
    <recommendedName>
        <fullName evidence="3">cyclic pyranopterin monophosphate synthase</fullName>
        <ecNumber evidence="3">4.6.1.17</ecNumber>
    </recommendedName>
</protein>
<dbReference type="InterPro" id="IPR002820">
    <property type="entry name" value="Mopterin_CF_biosynth-C_dom"/>
</dbReference>
<accession>A0A0F9ID16</accession>
<evidence type="ECO:0000259" key="6">
    <source>
        <dbReference type="Pfam" id="PF01967"/>
    </source>
</evidence>
<dbReference type="PANTHER" id="PTHR22960">
    <property type="entry name" value="MOLYBDOPTERIN COFACTOR SYNTHESIS PROTEIN A"/>
    <property type="match status" value="1"/>
</dbReference>
<reference evidence="7" key="1">
    <citation type="journal article" date="2015" name="Nature">
        <title>Complex archaea that bridge the gap between prokaryotes and eukaryotes.</title>
        <authorList>
            <person name="Spang A."/>
            <person name="Saw J.H."/>
            <person name="Jorgensen S.L."/>
            <person name="Zaremba-Niedzwiedzka K."/>
            <person name="Martijn J."/>
            <person name="Lind A.E."/>
            <person name="van Eijk R."/>
            <person name="Schleper C."/>
            <person name="Guy L."/>
            <person name="Ettema T.J."/>
        </authorList>
    </citation>
    <scope>NUCLEOTIDE SEQUENCE</scope>
</reference>
<evidence type="ECO:0000256" key="2">
    <source>
        <dbReference type="ARBA" id="ARBA00005046"/>
    </source>
</evidence>
<dbReference type="InterPro" id="IPR036522">
    <property type="entry name" value="MoaC_sf"/>
</dbReference>
<dbReference type="NCBIfam" id="TIGR00581">
    <property type="entry name" value="moaC"/>
    <property type="match status" value="1"/>
</dbReference>
<dbReference type="GO" id="GO:0061799">
    <property type="term" value="F:cyclic pyranopterin monophosphate synthase activity"/>
    <property type="evidence" value="ECO:0007669"/>
    <property type="project" value="UniProtKB-EC"/>
</dbReference>
<dbReference type="Pfam" id="PF01967">
    <property type="entry name" value="MoaC"/>
    <property type="match status" value="1"/>
</dbReference>
<evidence type="ECO:0000256" key="3">
    <source>
        <dbReference type="ARBA" id="ARBA00012575"/>
    </source>
</evidence>
<dbReference type="EMBL" id="LAZR01012708">
    <property type="protein sequence ID" value="KKM25486.1"/>
    <property type="molecule type" value="Genomic_DNA"/>
</dbReference>
<dbReference type="InterPro" id="IPR023045">
    <property type="entry name" value="MoaC"/>
</dbReference>
<dbReference type="InterPro" id="IPR047594">
    <property type="entry name" value="MoaC_bact/euk"/>
</dbReference>
<dbReference type="Gene3D" id="3.30.70.640">
    <property type="entry name" value="Molybdopterin cofactor biosynthesis C (MoaC) domain"/>
    <property type="match status" value="1"/>
</dbReference>
<dbReference type="GO" id="GO:0006777">
    <property type="term" value="P:Mo-molybdopterin cofactor biosynthetic process"/>
    <property type="evidence" value="ECO:0007669"/>
    <property type="project" value="UniProtKB-KW"/>
</dbReference>
<organism evidence="7">
    <name type="scientific">marine sediment metagenome</name>
    <dbReference type="NCBI Taxonomy" id="412755"/>
    <lineage>
        <taxon>unclassified sequences</taxon>
        <taxon>metagenomes</taxon>
        <taxon>ecological metagenomes</taxon>
    </lineage>
</organism>
<feature type="domain" description="Molybdopterin cofactor biosynthesis C (MoaC)" evidence="6">
    <location>
        <begin position="15"/>
        <end position="149"/>
    </location>
</feature>
<dbReference type="SUPFAM" id="SSF55040">
    <property type="entry name" value="Molybdenum cofactor biosynthesis protein C, MoaC"/>
    <property type="match status" value="1"/>
</dbReference>
<keyword evidence="5" id="KW-0456">Lyase</keyword>
<proteinExistence type="inferred from homology"/>
<keyword evidence="4" id="KW-0501">Molybdenum cofactor biosynthesis</keyword>
<dbReference type="PANTHER" id="PTHR22960:SF29">
    <property type="entry name" value="CYCLIC PYRANOPTERIN MONOPHOSPHATE SYNTHASE"/>
    <property type="match status" value="1"/>
</dbReference>
<dbReference type="HAMAP" id="MF_01224_B">
    <property type="entry name" value="MoaC_B"/>
    <property type="match status" value="1"/>
</dbReference>
<comment type="pathway">
    <text evidence="2">Cofactor biosynthesis; molybdopterin biosynthesis.</text>
</comment>
<comment type="caution">
    <text evidence="7">The sequence shown here is derived from an EMBL/GenBank/DDBJ whole genome shotgun (WGS) entry which is preliminary data.</text>
</comment>
<comment type="catalytic activity">
    <reaction evidence="1">
        <text>(8S)-3',8-cyclo-7,8-dihydroguanosine 5'-triphosphate = cyclic pyranopterin phosphate + diphosphate</text>
        <dbReference type="Rhea" id="RHEA:49580"/>
        <dbReference type="ChEBI" id="CHEBI:33019"/>
        <dbReference type="ChEBI" id="CHEBI:59648"/>
        <dbReference type="ChEBI" id="CHEBI:131766"/>
        <dbReference type="EC" id="4.6.1.17"/>
    </reaction>
</comment>
<dbReference type="EC" id="4.6.1.17" evidence="3"/>
<gene>
    <name evidence="7" type="ORF">LCGC14_1594510</name>
</gene>